<evidence type="ECO:0000313" key="3">
    <source>
        <dbReference type="Proteomes" id="UP000694941"/>
    </source>
</evidence>
<evidence type="ECO:0000256" key="1">
    <source>
        <dbReference type="SAM" id="MobiDB-lite"/>
    </source>
</evidence>
<reference evidence="4" key="1">
    <citation type="submission" date="2025-08" db="UniProtKB">
        <authorList>
            <consortium name="RefSeq"/>
        </authorList>
    </citation>
    <scope>IDENTIFICATION</scope>
    <source>
        <tissue evidence="4">Muscle</tissue>
    </source>
</reference>
<dbReference type="RefSeq" id="XP_022235612.1">
    <property type="nucleotide sequence ID" value="XM_022379904.1"/>
</dbReference>
<dbReference type="GeneID" id="111083386"/>
<sequence>MGRRIRLVALLLYLTVFPLVNADGGGWHGGYGGYGGGWDSDHILVKKIKTTYPVPHPVPVPHIIPIPRLVKVFKPLSIGHPVEHPHVINKVQHISVGIPALKFVPIPATVPIPKLVPIPIPIRLPKPVVVTQPKPYPVHSKFPVPVPVKIPHPVVVPIVQKIPVPVPFPIKKPVKIIKEVPVYIKKPYPVYIEDKPWNDYGGYGAGSQVNSHLSVNPGIHKIGIGGYGGGDWQTTGGAHGYQERNYVTGQESDDLQKSYQDTGKRTTSFITGYGQSQSAKSVPQQ</sequence>
<feature type="region of interest" description="Disordered" evidence="1">
    <location>
        <begin position="251"/>
        <end position="285"/>
    </location>
</feature>
<accession>A0ABM1RW57</accession>
<protein>
    <submittedName>
        <fullName evidence="4">Uncharacterized protein LOC111083386</fullName>
    </submittedName>
</protein>
<feature type="signal peptide" evidence="2">
    <location>
        <begin position="1"/>
        <end position="22"/>
    </location>
</feature>
<evidence type="ECO:0000313" key="4">
    <source>
        <dbReference type="RefSeq" id="XP_022235612.1"/>
    </source>
</evidence>
<proteinExistence type="predicted"/>
<gene>
    <name evidence="4" type="primary">LOC111083386</name>
</gene>
<organism evidence="3 4">
    <name type="scientific">Limulus polyphemus</name>
    <name type="common">Atlantic horseshoe crab</name>
    <dbReference type="NCBI Taxonomy" id="6850"/>
    <lineage>
        <taxon>Eukaryota</taxon>
        <taxon>Metazoa</taxon>
        <taxon>Ecdysozoa</taxon>
        <taxon>Arthropoda</taxon>
        <taxon>Chelicerata</taxon>
        <taxon>Merostomata</taxon>
        <taxon>Xiphosura</taxon>
        <taxon>Limulidae</taxon>
        <taxon>Limulus</taxon>
    </lineage>
</organism>
<keyword evidence="3" id="KW-1185">Reference proteome</keyword>
<name>A0ABM1RW57_LIMPO</name>
<feature type="chain" id="PRO_5045868261" evidence="2">
    <location>
        <begin position="23"/>
        <end position="285"/>
    </location>
</feature>
<keyword evidence="2" id="KW-0732">Signal</keyword>
<evidence type="ECO:0000256" key="2">
    <source>
        <dbReference type="SAM" id="SignalP"/>
    </source>
</evidence>
<feature type="compositionally biased region" description="Polar residues" evidence="1">
    <location>
        <begin position="257"/>
        <end position="285"/>
    </location>
</feature>
<dbReference type="Proteomes" id="UP000694941">
    <property type="component" value="Unplaced"/>
</dbReference>